<proteinExistence type="predicted"/>
<evidence type="ECO:0000259" key="2">
    <source>
        <dbReference type="Pfam" id="PF03779"/>
    </source>
</evidence>
<feature type="transmembrane region" description="Helical" evidence="1">
    <location>
        <begin position="61"/>
        <end position="84"/>
    </location>
</feature>
<accession>A0A7W7QWJ6</accession>
<name>A0A7W7QWJ6_KITKI</name>
<keyword evidence="1" id="KW-1133">Transmembrane helix</keyword>
<feature type="transmembrane region" description="Helical" evidence="1">
    <location>
        <begin position="91"/>
        <end position="108"/>
    </location>
</feature>
<protein>
    <recommendedName>
        <fullName evidence="2">SPW repeat-containing integral membrane domain-containing protein</fullName>
    </recommendedName>
</protein>
<feature type="domain" description="SPW repeat-containing integral membrane" evidence="2">
    <location>
        <begin position="36"/>
        <end position="135"/>
    </location>
</feature>
<evidence type="ECO:0000313" key="3">
    <source>
        <dbReference type="EMBL" id="MBB4921069.1"/>
    </source>
</evidence>
<evidence type="ECO:0000256" key="1">
    <source>
        <dbReference type="SAM" id="Phobius"/>
    </source>
</evidence>
<keyword evidence="1" id="KW-0812">Transmembrane</keyword>
<gene>
    <name evidence="3" type="ORF">FHR34_000062</name>
</gene>
<dbReference type="RefSeq" id="WP_184933459.1">
    <property type="nucleotide sequence ID" value="NZ_JACHJV010000001.1"/>
</dbReference>
<keyword evidence="1" id="KW-0472">Membrane</keyword>
<feature type="transmembrane region" description="Helical" evidence="1">
    <location>
        <begin position="120"/>
        <end position="138"/>
    </location>
</feature>
<reference evidence="3 4" key="1">
    <citation type="submission" date="2020-08" db="EMBL/GenBank/DDBJ databases">
        <title>Sequencing the genomes of 1000 actinobacteria strains.</title>
        <authorList>
            <person name="Klenk H.-P."/>
        </authorList>
    </citation>
    <scope>NUCLEOTIDE SEQUENCE [LARGE SCALE GENOMIC DNA]</scope>
    <source>
        <strain evidence="3 4">DSM 41654</strain>
    </source>
</reference>
<dbReference type="Pfam" id="PF03779">
    <property type="entry name" value="SPW"/>
    <property type="match status" value="1"/>
</dbReference>
<comment type="caution">
    <text evidence="3">The sequence shown here is derived from an EMBL/GenBank/DDBJ whole genome shotgun (WGS) entry which is preliminary data.</text>
</comment>
<sequence length="160" mass="16792">MADVSQQSGDLSAHPDVSEMRARYARMLDGPQAVAVDGLVVLAGLYLAISGWVVHFNTTSAELTACNLIVGIAIALLGVGLTLAPARMRTLTWAAVVAGIWLIVSPWVATAGHHASAGMIWNNVITGVISCLLALIAARMIQGAAEHSVDGARRRSPRTR</sequence>
<dbReference type="AlphaFoldDB" id="A0A7W7QWJ6"/>
<dbReference type="EMBL" id="JACHJV010000001">
    <property type="protein sequence ID" value="MBB4921069.1"/>
    <property type="molecule type" value="Genomic_DNA"/>
</dbReference>
<dbReference type="Proteomes" id="UP000540506">
    <property type="component" value="Unassembled WGS sequence"/>
</dbReference>
<organism evidence="3 4">
    <name type="scientific">Kitasatospora kifunensis</name>
    <name type="common">Streptomyces kifunensis</name>
    <dbReference type="NCBI Taxonomy" id="58351"/>
    <lineage>
        <taxon>Bacteria</taxon>
        <taxon>Bacillati</taxon>
        <taxon>Actinomycetota</taxon>
        <taxon>Actinomycetes</taxon>
        <taxon>Kitasatosporales</taxon>
        <taxon>Streptomycetaceae</taxon>
        <taxon>Kitasatospora</taxon>
    </lineage>
</organism>
<evidence type="ECO:0000313" key="4">
    <source>
        <dbReference type="Proteomes" id="UP000540506"/>
    </source>
</evidence>
<keyword evidence="4" id="KW-1185">Reference proteome</keyword>
<feature type="transmembrane region" description="Helical" evidence="1">
    <location>
        <begin position="33"/>
        <end position="55"/>
    </location>
</feature>
<dbReference type="InterPro" id="IPR005530">
    <property type="entry name" value="SPW"/>
</dbReference>